<dbReference type="AlphaFoldDB" id="A0A4J1T7J2"/>
<reference evidence="1" key="1">
    <citation type="submission" date="2019-04" db="EMBL/GenBank/DDBJ databases">
        <authorList>
            <consortium name="Pathogen Informatics"/>
        </authorList>
    </citation>
    <scope>NUCLEOTIDE SEQUENCE</scope>
    <source>
        <strain evidence="1">GPSC126</strain>
    </source>
</reference>
<dbReference type="SUPFAM" id="SSF111038">
    <property type="entry name" value="YjbQ-like"/>
    <property type="match status" value="1"/>
</dbReference>
<dbReference type="InterPro" id="IPR035917">
    <property type="entry name" value="YjbQ-like_sf"/>
</dbReference>
<dbReference type="RefSeq" id="WP_000583573.1">
    <property type="nucleotide sequence ID" value="NZ_COAS02000084.1"/>
</dbReference>
<organism evidence="1">
    <name type="scientific">Streptococcus pneumoniae</name>
    <dbReference type="NCBI Taxonomy" id="1313"/>
    <lineage>
        <taxon>Bacteria</taxon>
        <taxon>Bacillati</taxon>
        <taxon>Bacillota</taxon>
        <taxon>Bacilli</taxon>
        <taxon>Lactobacillales</taxon>
        <taxon>Streptococcaceae</taxon>
        <taxon>Streptococcus</taxon>
    </lineage>
</organism>
<sequence length="173" mass="19783">MIIHDFIKLETVAGRPSFHDITDDIKEIVEQNSITDGIIVISSSHTTCSLFFDEDMHDRNYFGDDFLHVDIAKMMDKIAPPMRSEGDYHSPGEKHVEFGLNLCDSEFPPEKWTMLNTDAHLKSSLFGSNSMTLIIKDKKILLGKLGKVFFVDWDHLRERDRNISILLLGEKNG</sequence>
<protein>
    <submittedName>
        <fullName evidence="1">Uncharacterized conserved protein</fullName>
    </submittedName>
</protein>
<gene>
    <name evidence="1" type="ORF">SAMEA3353533_01406</name>
</gene>
<dbReference type="Gene3D" id="2.60.120.460">
    <property type="entry name" value="YjbQ-like"/>
    <property type="match status" value="1"/>
</dbReference>
<proteinExistence type="predicted"/>
<dbReference type="EMBL" id="CAATGD010000003">
    <property type="protein sequence ID" value="VNP27833.1"/>
    <property type="molecule type" value="Genomic_DNA"/>
</dbReference>
<dbReference type="Pfam" id="PF01894">
    <property type="entry name" value="YjbQ"/>
    <property type="match status" value="1"/>
</dbReference>
<dbReference type="InterPro" id="IPR001602">
    <property type="entry name" value="UPF0047_YjbQ-like"/>
</dbReference>
<evidence type="ECO:0000313" key="1">
    <source>
        <dbReference type="EMBL" id="VNP27833.1"/>
    </source>
</evidence>
<name>A0A4J1T7J2_STREE</name>
<accession>A0A4J1T7J2</accession>